<evidence type="ECO:0000259" key="8">
    <source>
        <dbReference type="PROSITE" id="PS50850"/>
    </source>
</evidence>
<feature type="transmembrane region" description="Helical" evidence="7">
    <location>
        <begin position="680"/>
        <end position="700"/>
    </location>
</feature>
<reference evidence="9" key="1">
    <citation type="submission" date="2023-10" db="EMBL/GenBank/DDBJ databases">
        <authorList>
            <person name="Noh H."/>
        </authorList>
    </citation>
    <scope>NUCLEOTIDE SEQUENCE</scope>
    <source>
        <strain evidence="9">DUCC4014</strain>
    </source>
</reference>
<keyword evidence="2" id="KW-0813">Transport</keyword>
<dbReference type="SUPFAM" id="SSF103473">
    <property type="entry name" value="MFS general substrate transporter"/>
    <property type="match status" value="2"/>
</dbReference>
<evidence type="ECO:0000256" key="7">
    <source>
        <dbReference type="SAM" id="Phobius"/>
    </source>
</evidence>
<feature type="transmembrane region" description="Helical" evidence="7">
    <location>
        <begin position="748"/>
        <end position="772"/>
    </location>
</feature>
<feature type="transmembrane region" description="Helical" evidence="7">
    <location>
        <begin position="431"/>
        <end position="453"/>
    </location>
</feature>
<dbReference type="CDD" id="cd17327">
    <property type="entry name" value="MFS_FEN2_like"/>
    <property type="match status" value="1"/>
</dbReference>
<dbReference type="GO" id="GO:0016020">
    <property type="term" value="C:membrane"/>
    <property type="evidence" value="ECO:0007669"/>
    <property type="project" value="UniProtKB-SubCell"/>
</dbReference>
<keyword evidence="4 7" id="KW-1133">Transmembrane helix</keyword>
<dbReference type="EMBL" id="CP086717">
    <property type="protein sequence ID" value="WOO82965.1"/>
    <property type="molecule type" value="Genomic_DNA"/>
</dbReference>
<dbReference type="GO" id="GO:0022857">
    <property type="term" value="F:transmembrane transporter activity"/>
    <property type="evidence" value="ECO:0007669"/>
    <property type="project" value="InterPro"/>
</dbReference>
<evidence type="ECO:0000256" key="6">
    <source>
        <dbReference type="ARBA" id="ARBA00037968"/>
    </source>
</evidence>
<dbReference type="RefSeq" id="XP_062628997.1">
    <property type="nucleotide sequence ID" value="XM_062773013.1"/>
</dbReference>
<keyword evidence="5 7" id="KW-0472">Membrane</keyword>
<sequence>MTKDDKEKIAGDLVPTLARTDSDELDGYVLTPEEDVALKRKADLHLLPILCLGYFLQFLDKTSMSYAAVMGFRPDNHLSLGDYSWLGSIFYLGYLVGEYPMCILLQKFPIAKVTAANMIVWGAILAMMAVAHNFAGLMVVRFLLGFFESSITPGLALFTGQWYRLREQGTRTGLWFSMNGLGYIVGGAMGWGLLKATNEHKLAIAGWKIIFIACGIATVAAGLLVLFFIPDSPDTAWFLTERERRLVKIRTRENQQPTNNAWEWPQFWEALRDPLTWLYSLVAILACIPNGVTTNFFTIILSTLNFSTADSLLLGMINSWLGINYIVYPWLGDKFKNRNLMTLFPCAQSITGFALVWALPKHMQAGRLAGFYLIIPYIVCLPITLSLITSNVAGTTKKTTVNALYLIFYCVGNLIGPQTFRAKDAPNYTPCYVTCIVCVALVGATQVAIYFVYRHENAKRDRLEGTDGVHLFKESEDLTDSLDKEAATAVRTADADPDLFISKEDDVRIRKKADKHLLPILCAVYALQFLDKTCMSYAAIMGFRQANHLNTSQYSWLGSIFYLGYLVGEYPMCYVLQRFPIAKVTGTNAIIWGAVLCLMAIDKGFIYLMVIRFLLGFFESSITPALALFTGQWYKLREQGTRTGVWFAMNGFGYIFGGAIAYGLVKADMEHKLAIPGWKVIYILLGLMTAVSGILVLLFIPDTPDKAWFLTEEEKKLAAIRVRGNQQPVESKWEWSQVKEALTDPLTLMYCLVGILTCIPNGLLTNFFTIIIQGFGFTALQTLLLGMVNSWLAFNYFGWLWLGDKLRNRCLVGIVPCCISVVGLCLVWLLPPHMKIGRLVGCYIVIPYIICLAATMSLITSNVAGKTKKSTVNGLYLIFYCVGNLIGPQIFRDKDAPKYTPAYLTCVLCVVLTGVCMVGIDLIYRHENKKRDRLEALNGVHDFKPEEDLTDRQNPHFRYTP</sequence>
<dbReference type="AlphaFoldDB" id="A0AAF1BM33"/>
<feature type="transmembrane region" description="Helical" evidence="7">
    <location>
        <begin position="118"/>
        <end position="144"/>
    </location>
</feature>
<dbReference type="PANTHER" id="PTHR43791">
    <property type="entry name" value="PERMEASE-RELATED"/>
    <property type="match status" value="1"/>
</dbReference>
<dbReference type="GeneID" id="87809667"/>
<dbReference type="InterPro" id="IPR020846">
    <property type="entry name" value="MFS_dom"/>
</dbReference>
<dbReference type="PANTHER" id="PTHR43791:SF1">
    <property type="entry name" value="ALLANTOATE PERMEASE"/>
    <property type="match status" value="1"/>
</dbReference>
<feature type="transmembrane region" description="Helical" evidence="7">
    <location>
        <begin position="810"/>
        <end position="830"/>
    </location>
</feature>
<comment type="subcellular location">
    <subcellularLocation>
        <location evidence="1">Membrane</location>
        <topology evidence="1">Multi-pass membrane protein</topology>
    </subcellularLocation>
</comment>
<feature type="transmembrane region" description="Helical" evidence="7">
    <location>
        <begin position="614"/>
        <end position="634"/>
    </location>
</feature>
<protein>
    <submittedName>
        <fullName evidence="9">Purtative transporter</fullName>
    </submittedName>
</protein>
<feature type="transmembrane region" description="Helical" evidence="7">
    <location>
        <begin position="277"/>
        <end position="300"/>
    </location>
</feature>
<dbReference type="InterPro" id="IPR011701">
    <property type="entry name" value="MFS"/>
</dbReference>
<evidence type="ECO:0000313" key="10">
    <source>
        <dbReference type="Proteomes" id="UP000827549"/>
    </source>
</evidence>
<evidence type="ECO:0000256" key="3">
    <source>
        <dbReference type="ARBA" id="ARBA00022692"/>
    </source>
</evidence>
<feature type="transmembrane region" description="Helical" evidence="7">
    <location>
        <begin position="646"/>
        <end position="665"/>
    </location>
</feature>
<feature type="transmembrane region" description="Helical" evidence="7">
    <location>
        <begin position="206"/>
        <end position="229"/>
    </location>
</feature>
<keyword evidence="3 7" id="KW-0812">Transmembrane</keyword>
<feature type="transmembrane region" description="Helical" evidence="7">
    <location>
        <begin position="174"/>
        <end position="194"/>
    </location>
</feature>
<feature type="transmembrane region" description="Helical" evidence="7">
    <location>
        <begin position="560"/>
        <end position="577"/>
    </location>
</feature>
<evidence type="ECO:0000313" key="9">
    <source>
        <dbReference type="EMBL" id="WOO82965.1"/>
    </source>
</evidence>
<dbReference type="InterPro" id="IPR036259">
    <property type="entry name" value="MFS_trans_sf"/>
</dbReference>
<feature type="domain" description="Major facilitator superfamily (MFS) profile" evidence="8">
    <location>
        <begin position="46"/>
        <end position="704"/>
    </location>
</feature>
<feature type="transmembrane region" description="Helical" evidence="7">
    <location>
        <begin position="871"/>
        <end position="890"/>
    </location>
</feature>
<feature type="transmembrane region" description="Helical" evidence="7">
    <location>
        <begin position="371"/>
        <end position="389"/>
    </location>
</feature>
<dbReference type="Proteomes" id="UP000827549">
    <property type="component" value="Chromosome 4"/>
</dbReference>
<feature type="transmembrane region" description="Helical" evidence="7">
    <location>
        <begin position="312"/>
        <end position="328"/>
    </location>
</feature>
<feature type="transmembrane region" description="Helical" evidence="7">
    <location>
        <begin position="902"/>
        <end position="924"/>
    </location>
</feature>
<evidence type="ECO:0000256" key="2">
    <source>
        <dbReference type="ARBA" id="ARBA00022448"/>
    </source>
</evidence>
<organism evidence="9 10">
    <name type="scientific">Vanrija pseudolonga</name>
    <dbReference type="NCBI Taxonomy" id="143232"/>
    <lineage>
        <taxon>Eukaryota</taxon>
        <taxon>Fungi</taxon>
        <taxon>Dikarya</taxon>
        <taxon>Basidiomycota</taxon>
        <taxon>Agaricomycotina</taxon>
        <taxon>Tremellomycetes</taxon>
        <taxon>Trichosporonales</taxon>
        <taxon>Trichosporonaceae</taxon>
        <taxon>Vanrija</taxon>
    </lineage>
</organism>
<dbReference type="PROSITE" id="PS50850">
    <property type="entry name" value="MFS"/>
    <property type="match status" value="1"/>
</dbReference>
<dbReference type="Gene3D" id="1.20.1250.20">
    <property type="entry name" value="MFS general substrate transporter like domains"/>
    <property type="match status" value="4"/>
</dbReference>
<feature type="transmembrane region" description="Helical" evidence="7">
    <location>
        <begin position="89"/>
        <end position="106"/>
    </location>
</feature>
<gene>
    <name evidence="9" type="primary">SPCC417.10_9</name>
    <name evidence="9" type="ORF">LOC62_04G006444</name>
</gene>
<evidence type="ECO:0000256" key="1">
    <source>
        <dbReference type="ARBA" id="ARBA00004141"/>
    </source>
</evidence>
<feature type="transmembrane region" description="Helical" evidence="7">
    <location>
        <begin position="836"/>
        <end position="859"/>
    </location>
</feature>
<dbReference type="FunFam" id="1.20.1250.20:FF:000064">
    <property type="entry name" value="MFS allantoate transporter"/>
    <property type="match status" value="2"/>
</dbReference>
<accession>A0AAF1BM33</accession>
<feature type="transmembrane region" description="Helical" evidence="7">
    <location>
        <begin position="46"/>
        <end position="69"/>
    </location>
</feature>
<evidence type="ECO:0000256" key="5">
    <source>
        <dbReference type="ARBA" id="ARBA00023136"/>
    </source>
</evidence>
<name>A0AAF1BM33_9TREE</name>
<proteinExistence type="inferred from homology"/>
<dbReference type="Pfam" id="PF07690">
    <property type="entry name" value="MFS_1"/>
    <property type="match status" value="2"/>
</dbReference>
<feature type="transmembrane region" description="Helical" evidence="7">
    <location>
        <begin position="778"/>
        <end position="798"/>
    </location>
</feature>
<feature type="transmembrane region" description="Helical" evidence="7">
    <location>
        <begin position="517"/>
        <end position="540"/>
    </location>
</feature>
<evidence type="ECO:0000256" key="4">
    <source>
        <dbReference type="ARBA" id="ARBA00022989"/>
    </source>
</evidence>
<keyword evidence="10" id="KW-1185">Reference proteome</keyword>
<comment type="similarity">
    <text evidence="6">Belongs to the major facilitator superfamily. Allantoate permease family.</text>
</comment>
<feature type="transmembrane region" description="Helical" evidence="7">
    <location>
        <begin position="589"/>
        <end position="608"/>
    </location>
</feature>